<evidence type="ECO:0008006" key="5">
    <source>
        <dbReference type="Google" id="ProtNLM"/>
    </source>
</evidence>
<sequence>MSTFNIPWKCLDFDLEPTKTPIQQPKPQKPFGEAVSNICDIPQSQLPQAVIKGDDYVIQIPEDEYSAGMDACKFNLHGRVIWPKGSTPLIVVALKAKLTSLWKNLL</sequence>
<dbReference type="AlphaFoldDB" id="A2Q2G2"/>
<name>A2Q2G2_MEDTR</name>
<evidence type="ECO:0000313" key="3">
    <source>
        <dbReference type="EnsemblPlants" id="AES78645"/>
    </source>
</evidence>
<accession>G7KS32</accession>
<gene>
    <name evidence="2" type="ordered locus">MTR_7g037570</name>
    <name evidence="1" type="ORF">MtrDRAFT_AC150800g45v2</name>
</gene>
<accession>A2Q2G2</accession>
<reference evidence="3" key="5">
    <citation type="submission" date="2015-04" db="UniProtKB">
        <authorList>
            <consortium name="EnsemblPlants"/>
        </authorList>
    </citation>
    <scope>IDENTIFICATION</scope>
    <source>
        <strain evidence="3">cv. Jemalong A17</strain>
    </source>
</reference>
<protein>
    <recommendedName>
        <fullName evidence="5">DUF4283 domain protein</fullName>
    </recommendedName>
</protein>
<organism evidence="1">
    <name type="scientific">Medicago truncatula</name>
    <name type="common">Barrel medic</name>
    <name type="synonym">Medicago tribuloides</name>
    <dbReference type="NCBI Taxonomy" id="3880"/>
    <lineage>
        <taxon>Eukaryota</taxon>
        <taxon>Viridiplantae</taxon>
        <taxon>Streptophyta</taxon>
        <taxon>Embryophyta</taxon>
        <taxon>Tracheophyta</taxon>
        <taxon>Spermatophyta</taxon>
        <taxon>Magnoliopsida</taxon>
        <taxon>eudicotyledons</taxon>
        <taxon>Gunneridae</taxon>
        <taxon>Pentapetalae</taxon>
        <taxon>rosids</taxon>
        <taxon>fabids</taxon>
        <taxon>Fabales</taxon>
        <taxon>Fabaceae</taxon>
        <taxon>Papilionoideae</taxon>
        <taxon>50 kb inversion clade</taxon>
        <taxon>NPAAA clade</taxon>
        <taxon>Hologalegina</taxon>
        <taxon>IRL clade</taxon>
        <taxon>Trifolieae</taxon>
        <taxon>Medicago</taxon>
    </lineage>
</organism>
<evidence type="ECO:0000313" key="4">
    <source>
        <dbReference type="Proteomes" id="UP000002051"/>
    </source>
</evidence>
<dbReference type="PaxDb" id="3880-AES78645"/>
<evidence type="ECO:0000313" key="1">
    <source>
        <dbReference type="EMBL" id="ABN06099.1"/>
    </source>
</evidence>
<reference evidence="1" key="2">
    <citation type="submission" date="2007-03" db="EMBL/GenBank/DDBJ databases">
        <authorList>
            <consortium name="The International Medicago Genome Annotation Group"/>
        </authorList>
    </citation>
    <scope>NUCLEOTIDE SEQUENCE</scope>
</reference>
<keyword evidence="4" id="KW-1185">Reference proteome</keyword>
<dbReference type="EMBL" id="AC150800">
    <property type="protein sequence ID" value="ABN06099.1"/>
    <property type="molecule type" value="Genomic_DNA"/>
</dbReference>
<evidence type="ECO:0000313" key="2">
    <source>
        <dbReference type="EMBL" id="AES78645.2"/>
    </source>
</evidence>
<dbReference type="Proteomes" id="UP000002051">
    <property type="component" value="Unassembled WGS sequence"/>
</dbReference>
<reference evidence="2 4" key="3">
    <citation type="journal article" date="2011" name="Nature">
        <title>The Medicago genome provides insight into the evolution of rhizobial symbioses.</title>
        <authorList>
            <person name="Young N.D."/>
            <person name="Debelle F."/>
            <person name="Oldroyd G.E."/>
            <person name="Geurts R."/>
            <person name="Cannon S.B."/>
            <person name="Udvardi M.K."/>
            <person name="Benedito V.A."/>
            <person name="Mayer K.F."/>
            <person name="Gouzy J."/>
            <person name="Schoof H."/>
            <person name="Van de Peer Y."/>
            <person name="Proost S."/>
            <person name="Cook D.R."/>
            <person name="Meyers B.C."/>
            <person name="Spannagl M."/>
            <person name="Cheung F."/>
            <person name="De Mita S."/>
            <person name="Krishnakumar V."/>
            <person name="Gundlach H."/>
            <person name="Zhou S."/>
            <person name="Mudge J."/>
            <person name="Bharti A.K."/>
            <person name="Murray J.D."/>
            <person name="Naoumkina M.A."/>
            <person name="Rosen B."/>
            <person name="Silverstein K.A."/>
            <person name="Tang H."/>
            <person name="Rombauts S."/>
            <person name="Zhao P.X."/>
            <person name="Zhou P."/>
            <person name="Barbe V."/>
            <person name="Bardou P."/>
            <person name="Bechner M."/>
            <person name="Bellec A."/>
            <person name="Berger A."/>
            <person name="Berges H."/>
            <person name="Bidwell S."/>
            <person name="Bisseling T."/>
            <person name="Choisne N."/>
            <person name="Couloux A."/>
            <person name="Denny R."/>
            <person name="Deshpande S."/>
            <person name="Dai X."/>
            <person name="Doyle J.J."/>
            <person name="Dudez A.M."/>
            <person name="Farmer A.D."/>
            <person name="Fouteau S."/>
            <person name="Franken C."/>
            <person name="Gibelin C."/>
            <person name="Gish J."/>
            <person name="Goldstein S."/>
            <person name="Gonzalez A.J."/>
            <person name="Green P.J."/>
            <person name="Hallab A."/>
            <person name="Hartog M."/>
            <person name="Hua A."/>
            <person name="Humphray S.J."/>
            <person name="Jeong D.H."/>
            <person name="Jing Y."/>
            <person name="Jocker A."/>
            <person name="Kenton S.M."/>
            <person name="Kim D.J."/>
            <person name="Klee K."/>
            <person name="Lai H."/>
            <person name="Lang C."/>
            <person name="Lin S."/>
            <person name="Macmil S.L."/>
            <person name="Magdelenat G."/>
            <person name="Matthews L."/>
            <person name="McCorrison J."/>
            <person name="Monaghan E.L."/>
            <person name="Mun J.H."/>
            <person name="Najar F.Z."/>
            <person name="Nicholson C."/>
            <person name="Noirot C."/>
            <person name="O'Bleness M."/>
            <person name="Paule C.R."/>
            <person name="Poulain J."/>
            <person name="Prion F."/>
            <person name="Qin B."/>
            <person name="Qu C."/>
            <person name="Retzel E.F."/>
            <person name="Riddle C."/>
            <person name="Sallet E."/>
            <person name="Samain S."/>
            <person name="Samson N."/>
            <person name="Sanders I."/>
            <person name="Saurat O."/>
            <person name="Scarpelli C."/>
            <person name="Schiex T."/>
            <person name="Segurens B."/>
            <person name="Severin A.J."/>
            <person name="Sherrier D.J."/>
            <person name="Shi R."/>
            <person name="Sims S."/>
            <person name="Singer S.R."/>
            <person name="Sinharoy S."/>
            <person name="Sterck L."/>
            <person name="Viollet A."/>
            <person name="Wang B.B."/>
            <person name="Wang K."/>
            <person name="Wang M."/>
            <person name="Wang X."/>
            <person name="Warfsmann J."/>
            <person name="Weissenbach J."/>
            <person name="White D.D."/>
            <person name="White J.D."/>
            <person name="Wiley G.B."/>
            <person name="Wincker P."/>
            <person name="Xing Y."/>
            <person name="Yang L."/>
            <person name="Yao Z."/>
            <person name="Ying F."/>
            <person name="Zhai J."/>
            <person name="Zhou L."/>
            <person name="Zuber A."/>
            <person name="Denarie J."/>
            <person name="Dixon R.A."/>
            <person name="May G.D."/>
            <person name="Schwartz D.C."/>
            <person name="Rogers J."/>
            <person name="Quetier F."/>
            <person name="Town C.D."/>
            <person name="Roe B.A."/>
        </authorList>
    </citation>
    <scope>NUCLEOTIDE SEQUENCE [LARGE SCALE GENOMIC DNA]</scope>
    <source>
        <strain evidence="2">A17</strain>
        <strain evidence="3 4">cv. Jemalong A17</strain>
    </source>
</reference>
<dbReference type="EMBL" id="CM001223">
    <property type="protein sequence ID" value="AES78645.2"/>
    <property type="molecule type" value="Genomic_DNA"/>
</dbReference>
<dbReference type="HOGENOM" id="CLU_2227162_0_0_1"/>
<reference evidence="2 4" key="4">
    <citation type="journal article" date="2014" name="BMC Genomics">
        <title>An improved genome release (version Mt4.0) for the model legume Medicago truncatula.</title>
        <authorList>
            <person name="Tang H."/>
            <person name="Krishnakumar V."/>
            <person name="Bidwell S."/>
            <person name="Rosen B."/>
            <person name="Chan A."/>
            <person name="Zhou S."/>
            <person name="Gentzbittel L."/>
            <person name="Childs K.L."/>
            <person name="Yandell M."/>
            <person name="Gundlach H."/>
            <person name="Mayer K.F."/>
            <person name="Schwartz D.C."/>
            <person name="Town C.D."/>
        </authorList>
    </citation>
    <scope>GENOME REANNOTATION</scope>
    <source>
        <strain evidence="3 4">cv. Jemalong A17</strain>
    </source>
</reference>
<reference evidence="1" key="1">
    <citation type="submission" date="2004-11" db="EMBL/GenBank/DDBJ databases">
        <authorList>
            <person name="Town C.D."/>
        </authorList>
    </citation>
    <scope>NUCLEOTIDE SEQUENCE</scope>
</reference>
<accession>A0A0C3W4U6</accession>
<dbReference type="EnsemblPlants" id="AES78645">
    <property type="protein sequence ID" value="AES78645"/>
    <property type="gene ID" value="MTR_7g037570"/>
</dbReference>
<proteinExistence type="predicted"/>